<dbReference type="Pfam" id="PF00400">
    <property type="entry name" value="WD40"/>
    <property type="match status" value="6"/>
</dbReference>
<dbReference type="Gene3D" id="3.40.50.300">
    <property type="entry name" value="P-loop containing nucleotide triphosphate hydrolases"/>
    <property type="match status" value="1"/>
</dbReference>
<dbReference type="KEGG" id="bsc:COCSADRAFT_178355"/>
<dbReference type="InterPro" id="IPR011047">
    <property type="entry name" value="Quinoprotein_ADH-like_sf"/>
</dbReference>
<dbReference type="GeneID" id="19133137"/>
<dbReference type="InterPro" id="IPR015943">
    <property type="entry name" value="WD40/YVTN_repeat-like_dom_sf"/>
</dbReference>
<sequence>MTSTTSNIQFGDAVSSVQANNINGDVHIGRHENTLDRLPCAEDAPFNSYARQHEHGCLSDTRVDLLQEIHSWADGQDERCIFWLSGLAGTGKSTVARTVAHSYYTNQRLAASFFFSRGGGDVSHAGMFVTSIAVQLADNVPASRCHIRDAIAERSGIARQSFRDQWHHLILYPLSKLREATSYILVVDALDECDKRQQYPNHQVPIRHGFGQMADSKHKDVVLHRLSPLVVDHDIGIFLEHWLRIIAKDCYYEDGWPGAETIKQLVQSVCGLFIWAATAFRFIQEGGQFAKNRLRIVLKDSAVTDNSSEDSTSSEDSGTYNQREILPEKQLDSIYLTVLKRPVRQYTKYERKKWYTLMKEILGAIVLLYSPLSATSLSRLLLRSIEEVYRTLHELHSILDVPQHSTYHIRLHHPSFRDFLLNKDRCRDTNLWHYLHWLEALSWMGKVSKGIFAISSLESIALDGDCPDLYAFIHDMKRFALYSRLPIELAPLQVYSSALVDNEWSAYLQTLEGHDNSIFSLVFSRDSTRLASVSNYKKAKIWDVRSGKCLQTFRVYNDLVAFSHDLTRLASVLQDNTIMIWDTSSGACLHTLGGHGNVSSIAFSHDSMQLASASRDGTIEIWDASSCVCLHRSEIYNNDFIVKAFSHDLMHLALVSNSTSVIKVWDASSGTCLQTLNSDCKYVFSIAFSQNFAWLASALRSNTVKIWDISSVAFSHNSMRLASASASDDRVIKIWDTSNGACLQTYKGHSRAIKSVAFSYNSMQIASASRDKTIKIWDTSGSACLWKHEDHKDNMREI</sequence>
<dbReference type="Pfam" id="PF24883">
    <property type="entry name" value="NPHP3_N"/>
    <property type="match status" value="1"/>
</dbReference>
<feature type="repeat" description="WD" evidence="3">
    <location>
        <begin position="724"/>
        <end position="745"/>
    </location>
</feature>
<feature type="repeat" description="WD" evidence="3">
    <location>
        <begin position="746"/>
        <end position="778"/>
    </location>
</feature>
<organism evidence="5 6">
    <name type="scientific">Cochliobolus sativus (strain ND90Pr / ATCC 201652)</name>
    <name type="common">Common root rot and spot blotch fungus</name>
    <name type="synonym">Bipolaris sorokiniana</name>
    <dbReference type="NCBI Taxonomy" id="665912"/>
    <lineage>
        <taxon>Eukaryota</taxon>
        <taxon>Fungi</taxon>
        <taxon>Dikarya</taxon>
        <taxon>Ascomycota</taxon>
        <taxon>Pezizomycotina</taxon>
        <taxon>Dothideomycetes</taxon>
        <taxon>Pleosporomycetidae</taxon>
        <taxon>Pleosporales</taxon>
        <taxon>Pleosporineae</taxon>
        <taxon>Pleosporaceae</taxon>
        <taxon>Bipolaris</taxon>
    </lineage>
</organism>
<feature type="domain" description="Nephrocystin 3-like N-terminal" evidence="4">
    <location>
        <begin position="67"/>
        <end position="198"/>
    </location>
</feature>
<evidence type="ECO:0000256" key="1">
    <source>
        <dbReference type="ARBA" id="ARBA00022574"/>
    </source>
</evidence>
<dbReference type="eggNOG" id="KOG0266">
    <property type="taxonomic scope" value="Eukaryota"/>
</dbReference>
<dbReference type="SMART" id="SM00320">
    <property type="entry name" value="WD40"/>
    <property type="match status" value="5"/>
</dbReference>
<dbReference type="InterPro" id="IPR001680">
    <property type="entry name" value="WD40_rpt"/>
</dbReference>
<evidence type="ECO:0000256" key="3">
    <source>
        <dbReference type="PROSITE-ProRule" id="PRU00221"/>
    </source>
</evidence>
<dbReference type="InterPro" id="IPR020472">
    <property type="entry name" value="WD40_PAC1"/>
</dbReference>
<feature type="repeat" description="WD" evidence="3">
    <location>
        <begin position="591"/>
        <end position="626"/>
    </location>
</feature>
<keyword evidence="6" id="KW-1185">Reference proteome</keyword>
<accession>M2T234</accession>
<dbReference type="InterPro" id="IPR027417">
    <property type="entry name" value="P-loop_NTPase"/>
</dbReference>
<dbReference type="PANTHER" id="PTHR44129">
    <property type="entry name" value="WD REPEAT-CONTAINING PROTEIN POP1"/>
    <property type="match status" value="1"/>
</dbReference>
<dbReference type="PRINTS" id="PR00320">
    <property type="entry name" value="GPROTEINBRPT"/>
</dbReference>
<keyword evidence="1 3" id="KW-0853">WD repeat</keyword>
<evidence type="ECO:0000313" key="6">
    <source>
        <dbReference type="Proteomes" id="UP000016934"/>
    </source>
</evidence>
<dbReference type="InterPro" id="IPR056884">
    <property type="entry name" value="NPHP3-like_N"/>
</dbReference>
<dbReference type="CDD" id="cd00200">
    <property type="entry name" value="WD40"/>
    <property type="match status" value="1"/>
</dbReference>
<feature type="repeat" description="WD" evidence="3">
    <location>
        <begin position="676"/>
        <end position="711"/>
    </location>
</feature>
<dbReference type="EMBL" id="KB445638">
    <property type="protein sequence ID" value="EMD68550.1"/>
    <property type="molecule type" value="Genomic_DNA"/>
</dbReference>
<dbReference type="STRING" id="665912.M2T234"/>
<feature type="repeat" description="WD" evidence="3">
    <location>
        <begin position="560"/>
        <end position="591"/>
    </location>
</feature>
<dbReference type="PROSITE" id="PS00678">
    <property type="entry name" value="WD_REPEATS_1"/>
    <property type="match status" value="1"/>
</dbReference>
<proteinExistence type="predicted"/>
<protein>
    <recommendedName>
        <fullName evidence="4">Nephrocystin 3-like N-terminal domain-containing protein</fullName>
    </recommendedName>
</protein>
<dbReference type="OrthoDB" id="674604at2759"/>
<name>M2T234_COCSN</name>
<dbReference type="AlphaFoldDB" id="M2T234"/>
<gene>
    <name evidence="5" type="ORF">COCSADRAFT_178355</name>
</gene>
<evidence type="ECO:0000313" key="5">
    <source>
        <dbReference type="EMBL" id="EMD68550.1"/>
    </source>
</evidence>
<dbReference type="InterPro" id="IPR019775">
    <property type="entry name" value="WD40_repeat_CS"/>
</dbReference>
<dbReference type="PROSITE" id="PS50294">
    <property type="entry name" value="WD_REPEATS_REGION"/>
    <property type="match status" value="3"/>
</dbReference>
<evidence type="ECO:0000259" key="4">
    <source>
        <dbReference type="Pfam" id="PF24883"/>
    </source>
</evidence>
<dbReference type="SUPFAM" id="SSF52540">
    <property type="entry name" value="P-loop containing nucleoside triphosphate hydrolases"/>
    <property type="match status" value="1"/>
</dbReference>
<dbReference type="PROSITE" id="PS50082">
    <property type="entry name" value="WD_REPEATS_2"/>
    <property type="match status" value="6"/>
</dbReference>
<dbReference type="OMA" id="WILGHIS"/>
<dbReference type="SUPFAM" id="SSF50998">
    <property type="entry name" value="Quinoprotein alcohol dehydrogenase-like"/>
    <property type="match status" value="1"/>
</dbReference>
<dbReference type="Proteomes" id="UP000016934">
    <property type="component" value="Unassembled WGS sequence"/>
</dbReference>
<dbReference type="RefSeq" id="XP_007696121.1">
    <property type="nucleotide sequence ID" value="XM_007697931.1"/>
</dbReference>
<reference evidence="6" key="2">
    <citation type="journal article" date="2013" name="PLoS Genet.">
        <title>Comparative genome structure, secondary metabolite, and effector coding capacity across Cochliobolus pathogens.</title>
        <authorList>
            <person name="Condon B.J."/>
            <person name="Leng Y."/>
            <person name="Wu D."/>
            <person name="Bushley K.E."/>
            <person name="Ohm R.A."/>
            <person name="Otillar R."/>
            <person name="Martin J."/>
            <person name="Schackwitz W."/>
            <person name="Grimwood J."/>
            <person name="MohdZainudin N."/>
            <person name="Xue C."/>
            <person name="Wang R."/>
            <person name="Manning V.A."/>
            <person name="Dhillon B."/>
            <person name="Tu Z.J."/>
            <person name="Steffenson B.J."/>
            <person name="Salamov A."/>
            <person name="Sun H."/>
            <person name="Lowry S."/>
            <person name="LaButti K."/>
            <person name="Han J."/>
            <person name="Copeland A."/>
            <person name="Lindquist E."/>
            <person name="Barry K."/>
            <person name="Schmutz J."/>
            <person name="Baker S.E."/>
            <person name="Ciuffetti L.M."/>
            <person name="Grigoriev I.V."/>
            <person name="Zhong S."/>
            <person name="Turgeon B.G."/>
        </authorList>
    </citation>
    <scope>NUCLEOTIDE SEQUENCE [LARGE SCALE GENOMIC DNA]</scope>
    <source>
        <strain evidence="6">ND90Pr / ATCC 201652</strain>
    </source>
</reference>
<dbReference type="Gene3D" id="2.130.10.10">
    <property type="entry name" value="YVTN repeat-like/Quinoprotein amine dehydrogenase"/>
    <property type="match status" value="3"/>
</dbReference>
<dbReference type="HOGENOM" id="CLU_000288_6_0_1"/>
<feature type="repeat" description="WD" evidence="3">
    <location>
        <begin position="511"/>
        <end position="552"/>
    </location>
</feature>
<reference evidence="5 6" key="1">
    <citation type="journal article" date="2012" name="PLoS Pathog.">
        <title>Diverse lifestyles and strategies of plant pathogenesis encoded in the genomes of eighteen Dothideomycetes fungi.</title>
        <authorList>
            <person name="Ohm R.A."/>
            <person name="Feau N."/>
            <person name="Henrissat B."/>
            <person name="Schoch C.L."/>
            <person name="Horwitz B.A."/>
            <person name="Barry K.W."/>
            <person name="Condon B.J."/>
            <person name="Copeland A.C."/>
            <person name="Dhillon B."/>
            <person name="Glaser F."/>
            <person name="Hesse C.N."/>
            <person name="Kosti I."/>
            <person name="LaButti K."/>
            <person name="Lindquist E.A."/>
            <person name="Lucas S."/>
            <person name="Salamov A.A."/>
            <person name="Bradshaw R.E."/>
            <person name="Ciuffetti L."/>
            <person name="Hamelin R.C."/>
            <person name="Kema G.H.J."/>
            <person name="Lawrence C."/>
            <person name="Scott J.A."/>
            <person name="Spatafora J.W."/>
            <person name="Turgeon B.G."/>
            <person name="de Wit P.J.G.M."/>
            <person name="Zhong S."/>
            <person name="Goodwin S.B."/>
            <person name="Grigoriev I.V."/>
        </authorList>
    </citation>
    <scope>NUCLEOTIDE SEQUENCE [LARGE SCALE GENOMIC DNA]</scope>
    <source>
        <strain evidence="6">ND90Pr / ATCC 201652</strain>
    </source>
</reference>
<evidence type="ECO:0000256" key="2">
    <source>
        <dbReference type="ARBA" id="ARBA00022737"/>
    </source>
</evidence>
<keyword evidence="2" id="KW-0677">Repeat</keyword>
<dbReference type="InterPro" id="IPR050349">
    <property type="entry name" value="WD_LIS1/nudF_dynein_reg"/>
</dbReference>